<dbReference type="WBParaSite" id="MBELARI_LOCUS633">
    <property type="protein sequence ID" value="MBELARI_LOCUS633"/>
    <property type="gene ID" value="MBELARI_LOCUS633"/>
</dbReference>
<evidence type="ECO:0000313" key="2">
    <source>
        <dbReference type="Proteomes" id="UP000887575"/>
    </source>
</evidence>
<evidence type="ECO:0000256" key="1">
    <source>
        <dbReference type="SAM" id="MobiDB-lite"/>
    </source>
</evidence>
<proteinExistence type="predicted"/>
<evidence type="ECO:0000313" key="4">
    <source>
        <dbReference type="WBParaSite" id="MBELARI_LOCUS633"/>
    </source>
</evidence>
<keyword evidence="2" id="KW-1185">Reference proteome</keyword>
<sequence>MTGKITDAASRHEEGLLENAMLTDSVEDRTNYMKEPSAYKKGITVAHRGDDDEPEPLEGNTRGRNNAERYGG</sequence>
<reference evidence="3 4" key="1">
    <citation type="submission" date="2024-02" db="UniProtKB">
        <authorList>
            <consortium name="WormBaseParasite"/>
        </authorList>
    </citation>
    <scope>IDENTIFICATION</scope>
</reference>
<protein>
    <submittedName>
        <fullName evidence="3 4">Uncharacterized protein</fullName>
    </submittedName>
</protein>
<organism evidence="2 4">
    <name type="scientific">Mesorhabditis belari</name>
    <dbReference type="NCBI Taxonomy" id="2138241"/>
    <lineage>
        <taxon>Eukaryota</taxon>
        <taxon>Metazoa</taxon>
        <taxon>Ecdysozoa</taxon>
        <taxon>Nematoda</taxon>
        <taxon>Chromadorea</taxon>
        <taxon>Rhabditida</taxon>
        <taxon>Rhabditina</taxon>
        <taxon>Rhabditomorpha</taxon>
        <taxon>Rhabditoidea</taxon>
        <taxon>Rhabditidae</taxon>
        <taxon>Mesorhabditinae</taxon>
        <taxon>Mesorhabditis</taxon>
    </lineage>
</organism>
<name>A0AAF3FHM6_9BILA</name>
<dbReference type="WBParaSite" id="MBELARI_LOCUS4918">
    <property type="protein sequence ID" value="MBELARI_LOCUS4918"/>
    <property type="gene ID" value="MBELARI_LOCUS4918"/>
</dbReference>
<accession>A0AAF3FHM6</accession>
<evidence type="ECO:0000313" key="3">
    <source>
        <dbReference type="WBParaSite" id="MBELARI_LOCUS4918"/>
    </source>
</evidence>
<dbReference type="Proteomes" id="UP000887575">
    <property type="component" value="Unassembled WGS sequence"/>
</dbReference>
<dbReference type="AlphaFoldDB" id="A0AAF3FHM6"/>
<feature type="region of interest" description="Disordered" evidence="1">
    <location>
        <begin position="43"/>
        <end position="72"/>
    </location>
</feature>